<accession>A0A316L661</accession>
<dbReference type="OrthoDB" id="5292899at2"/>
<dbReference type="Proteomes" id="UP000245762">
    <property type="component" value="Unassembled WGS sequence"/>
</dbReference>
<keyword evidence="3" id="KW-1185">Reference proteome</keyword>
<dbReference type="RefSeq" id="WP_109661215.1">
    <property type="nucleotide sequence ID" value="NZ_QGEG01000001.1"/>
</dbReference>
<protein>
    <recommendedName>
        <fullName evidence="1">Lipid/polyisoprenoid-binding YceI-like domain-containing protein</fullName>
    </recommendedName>
</protein>
<gene>
    <name evidence="2" type="ORF">DKG77_06265</name>
</gene>
<evidence type="ECO:0000313" key="3">
    <source>
        <dbReference type="Proteomes" id="UP000245762"/>
    </source>
</evidence>
<name>A0A316L661_9FLAO</name>
<dbReference type="InterPro" id="IPR007372">
    <property type="entry name" value="Lipid/polyisoprenoid-bd_YceI"/>
</dbReference>
<comment type="caution">
    <text evidence="2">The sequence shown here is derived from an EMBL/GenBank/DDBJ whole genome shotgun (WGS) entry which is preliminary data.</text>
</comment>
<feature type="domain" description="Lipid/polyisoprenoid-binding YceI-like" evidence="1">
    <location>
        <begin position="42"/>
        <end position="206"/>
    </location>
</feature>
<dbReference type="EMBL" id="QGEG01000001">
    <property type="protein sequence ID" value="PWL40415.1"/>
    <property type="molecule type" value="Genomic_DNA"/>
</dbReference>
<proteinExistence type="predicted"/>
<dbReference type="AlphaFoldDB" id="A0A316L661"/>
<dbReference type="Pfam" id="PF04264">
    <property type="entry name" value="YceI"/>
    <property type="match status" value="1"/>
</dbReference>
<dbReference type="Gene3D" id="2.40.128.110">
    <property type="entry name" value="Lipid/polyisoprenoid-binding, YceI-like"/>
    <property type="match status" value="1"/>
</dbReference>
<evidence type="ECO:0000259" key="1">
    <source>
        <dbReference type="Pfam" id="PF04264"/>
    </source>
</evidence>
<organism evidence="2 3">
    <name type="scientific">Flagellimonas aquimarina</name>
    <dbReference type="NCBI Taxonomy" id="2201895"/>
    <lineage>
        <taxon>Bacteria</taxon>
        <taxon>Pseudomonadati</taxon>
        <taxon>Bacteroidota</taxon>
        <taxon>Flavobacteriia</taxon>
        <taxon>Flavobacteriales</taxon>
        <taxon>Flavobacteriaceae</taxon>
        <taxon>Flagellimonas</taxon>
    </lineage>
</organism>
<dbReference type="InterPro" id="IPR036761">
    <property type="entry name" value="TTHA0802/YceI-like_sf"/>
</dbReference>
<reference evidence="2 3" key="1">
    <citation type="submission" date="2018-05" db="EMBL/GenBank/DDBJ databases">
        <title>Complete genome sequence of Flagellimonas aquimarina ECD12 isolated from seaweed Ecklonia cava.</title>
        <authorList>
            <person name="Choi S."/>
            <person name="Seong C."/>
        </authorList>
    </citation>
    <scope>NUCLEOTIDE SEQUENCE [LARGE SCALE GENOMIC DNA]</scope>
    <source>
        <strain evidence="2 3">ECD12</strain>
    </source>
</reference>
<evidence type="ECO:0000313" key="2">
    <source>
        <dbReference type="EMBL" id="PWL40415.1"/>
    </source>
</evidence>
<dbReference type="SUPFAM" id="SSF101874">
    <property type="entry name" value="YceI-like"/>
    <property type="match status" value="1"/>
</dbReference>
<sequence length="215" mass="24110">MKALKFLSVLLMILTINSCNTRGKKEEKTKTGAELTEKKGVYSIDTAGAVLQWTAYKFTDKVAVNGTFDSFELHIENRNTSLIEELLQGAVINININSVNSGETIRDTKLRTYFFDVFGTDTIKGEIKTTLESKGEMILEMNAIANQIGYTYKMKNDTVFLSSAINLSHWEGEEAMISLNQECYELHMGADGISKLWPNVDITIKLPLETRPHAD</sequence>